<dbReference type="Proteomes" id="UP000324194">
    <property type="component" value="Chromosome 1"/>
</dbReference>
<dbReference type="KEGG" id="asip:AQUSIP_19430"/>
<keyword evidence="1" id="KW-0732">Signal</keyword>
<gene>
    <name evidence="2" type="ORF">AQUSIP_19430</name>
</gene>
<dbReference type="InterPro" id="IPR037873">
    <property type="entry name" value="BamE-like"/>
</dbReference>
<dbReference type="RefSeq" id="WP_148339928.1">
    <property type="nucleotide sequence ID" value="NZ_LR699119.1"/>
</dbReference>
<accession>A0A5E4PHW3</accession>
<dbReference type="EMBL" id="LR699119">
    <property type="protein sequence ID" value="VVC76620.1"/>
    <property type="molecule type" value="Genomic_DNA"/>
</dbReference>
<sequence>MTQVYQFIRRLFLAACVCFILLGCSKLSQENFDKIQTNMTMKEVIAILGEPTSSESINIAGISGTSAVWKDSNAEIDIQFLNDRVTVKAYSKTHAQPDSSSSQERDKKN</sequence>
<dbReference type="AlphaFoldDB" id="A0A5E4PHW3"/>
<dbReference type="Gene3D" id="3.30.1450.10">
    <property type="match status" value="1"/>
</dbReference>
<name>A0A5E4PHW3_9COXI</name>
<evidence type="ECO:0000256" key="1">
    <source>
        <dbReference type="ARBA" id="ARBA00022729"/>
    </source>
</evidence>
<evidence type="ECO:0000313" key="2">
    <source>
        <dbReference type="EMBL" id="VVC76620.1"/>
    </source>
</evidence>
<organism evidence="2 3">
    <name type="scientific">Aquicella siphonis</name>
    <dbReference type="NCBI Taxonomy" id="254247"/>
    <lineage>
        <taxon>Bacteria</taxon>
        <taxon>Pseudomonadati</taxon>
        <taxon>Pseudomonadota</taxon>
        <taxon>Gammaproteobacteria</taxon>
        <taxon>Legionellales</taxon>
        <taxon>Coxiellaceae</taxon>
        <taxon>Aquicella</taxon>
    </lineage>
</organism>
<evidence type="ECO:0000313" key="3">
    <source>
        <dbReference type="Proteomes" id="UP000324194"/>
    </source>
</evidence>
<protein>
    <recommendedName>
        <fullName evidence="4">Lipoprotein SmpA/OmlA domain-containing protein</fullName>
    </recommendedName>
</protein>
<keyword evidence="3" id="KW-1185">Reference proteome</keyword>
<evidence type="ECO:0008006" key="4">
    <source>
        <dbReference type="Google" id="ProtNLM"/>
    </source>
</evidence>
<reference evidence="2 3" key="1">
    <citation type="submission" date="2019-08" db="EMBL/GenBank/DDBJ databases">
        <authorList>
            <person name="Guy L."/>
        </authorList>
    </citation>
    <scope>NUCLEOTIDE SEQUENCE [LARGE SCALE GENOMIC DNA]</scope>
    <source>
        <strain evidence="2 3">SGT-108</strain>
    </source>
</reference>
<proteinExistence type="predicted"/>
<dbReference type="OrthoDB" id="5422169at2"/>